<dbReference type="GO" id="GO:0003677">
    <property type="term" value="F:DNA binding"/>
    <property type="evidence" value="ECO:0007669"/>
    <property type="project" value="UniProtKB-KW"/>
</dbReference>
<dbReference type="Pfam" id="PF00072">
    <property type="entry name" value="Response_reg"/>
    <property type="match status" value="1"/>
</dbReference>
<dbReference type="FunFam" id="3.40.50.2300:FF:000018">
    <property type="entry name" value="DNA-binding transcriptional regulator NtrC"/>
    <property type="match status" value="1"/>
</dbReference>
<evidence type="ECO:0000256" key="2">
    <source>
        <dbReference type="ARBA" id="ARBA00023012"/>
    </source>
</evidence>
<organism evidence="9 10">
    <name type="scientific">Pigmentiphaga litoralis</name>
    <dbReference type="NCBI Taxonomy" id="516702"/>
    <lineage>
        <taxon>Bacteria</taxon>
        <taxon>Pseudomonadati</taxon>
        <taxon>Pseudomonadota</taxon>
        <taxon>Betaproteobacteria</taxon>
        <taxon>Burkholderiales</taxon>
        <taxon>Alcaligenaceae</taxon>
        <taxon>Pigmentiphaga</taxon>
    </lineage>
</organism>
<dbReference type="PANTHER" id="PTHR44688:SF16">
    <property type="entry name" value="DNA-BINDING TRANSCRIPTIONAL ACTIVATOR DEVR_DOSR"/>
    <property type="match status" value="1"/>
</dbReference>
<keyword evidence="10" id="KW-1185">Reference proteome</keyword>
<dbReference type="PRINTS" id="PR00038">
    <property type="entry name" value="HTHLUXR"/>
</dbReference>
<evidence type="ECO:0000256" key="4">
    <source>
        <dbReference type="ARBA" id="ARBA00023125"/>
    </source>
</evidence>
<evidence type="ECO:0000256" key="3">
    <source>
        <dbReference type="ARBA" id="ARBA00023015"/>
    </source>
</evidence>
<dbReference type="InterPro" id="IPR000792">
    <property type="entry name" value="Tscrpt_reg_LuxR_C"/>
</dbReference>
<name>A0A7Y9IW78_9BURK</name>
<dbReference type="PROSITE" id="PS50043">
    <property type="entry name" value="HTH_LUXR_2"/>
    <property type="match status" value="1"/>
</dbReference>
<dbReference type="SMART" id="SM00421">
    <property type="entry name" value="HTH_LUXR"/>
    <property type="match status" value="1"/>
</dbReference>
<dbReference type="InterPro" id="IPR011006">
    <property type="entry name" value="CheY-like_superfamily"/>
</dbReference>
<proteinExistence type="predicted"/>
<dbReference type="EMBL" id="JACBYR010000001">
    <property type="protein sequence ID" value="NYE84217.1"/>
    <property type="molecule type" value="Genomic_DNA"/>
</dbReference>
<dbReference type="CDD" id="cd06170">
    <property type="entry name" value="LuxR_C_like"/>
    <property type="match status" value="1"/>
</dbReference>
<keyword evidence="2" id="KW-0902">Two-component regulatory system</keyword>
<dbReference type="GO" id="GO:0000160">
    <property type="term" value="P:phosphorelay signal transduction system"/>
    <property type="evidence" value="ECO:0007669"/>
    <property type="project" value="UniProtKB-KW"/>
</dbReference>
<dbReference type="InterPro" id="IPR001789">
    <property type="entry name" value="Sig_transdc_resp-reg_receiver"/>
</dbReference>
<evidence type="ECO:0000313" key="9">
    <source>
        <dbReference type="EMBL" id="NYE84217.1"/>
    </source>
</evidence>
<evidence type="ECO:0000259" key="8">
    <source>
        <dbReference type="PROSITE" id="PS50110"/>
    </source>
</evidence>
<dbReference type="RefSeq" id="WP_179587931.1">
    <property type="nucleotide sequence ID" value="NZ_JACBYR010000001.1"/>
</dbReference>
<protein>
    <submittedName>
        <fullName evidence="9">FixJ family two-component response regulator</fullName>
    </submittedName>
</protein>
<dbReference type="Gene3D" id="3.40.50.2300">
    <property type="match status" value="1"/>
</dbReference>
<dbReference type="SUPFAM" id="SSF52172">
    <property type="entry name" value="CheY-like"/>
    <property type="match status" value="1"/>
</dbReference>
<dbReference type="Proteomes" id="UP000542125">
    <property type="component" value="Unassembled WGS sequence"/>
</dbReference>
<dbReference type="Gene3D" id="1.10.10.10">
    <property type="entry name" value="Winged helix-like DNA-binding domain superfamily/Winged helix DNA-binding domain"/>
    <property type="match status" value="1"/>
</dbReference>
<gene>
    <name evidence="9" type="ORF">FHW18_003488</name>
</gene>
<feature type="domain" description="Response regulatory" evidence="8">
    <location>
        <begin position="5"/>
        <end position="119"/>
    </location>
</feature>
<feature type="domain" description="HTH luxR-type" evidence="7">
    <location>
        <begin position="135"/>
        <end position="200"/>
    </location>
</feature>
<evidence type="ECO:0000256" key="1">
    <source>
        <dbReference type="ARBA" id="ARBA00022553"/>
    </source>
</evidence>
<dbReference type="Pfam" id="PF00196">
    <property type="entry name" value="GerE"/>
    <property type="match status" value="1"/>
</dbReference>
<dbReference type="PANTHER" id="PTHR44688">
    <property type="entry name" value="DNA-BINDING TRANSCRIPTIONAL ACTIVATOR DEVR_DOSR"/>
    <property type="match status" value="1"/>
</dbReference>
<keyword evidence="3" id="KW-0805">Transcription regulation</keyword>
<keyword evidence="5" id="KW-0804">Transcription</keyword>
<keyword evidence="4" id="KW-0238">DNA-binding</keyword>
<dbReference type="GO" id="GO:0006355">
    <property type="term" value="P:regulation of DNA-templated transcription"/>
    <property type="evidence" value="ECO:0007669"/>
    <property type="project" value="InterPro"/>
</dbReference>
<evidence type="ECO:0000256" key="6">
    <source>
        <dbReference type="PROSITE-ProRule" id="PRU00169"/>
    </source>
</evidence>
<evidence type="ECO:0000259" key="7">
    <source>
        <dbReference type="PROSITE" id="PS50043"/>
    </source>
</evidence>
<dbReference type="SUPFAM" id="SSF46894">
    <property type="entry name" value="C-terminal effector domain of the bipartite response regulators"/>
    <property type="match status" value="1"/>
</dbReference>
<accession>A0A7Y9IW78</accession>
<dbReference type="AlphaFoldDB" id="A0A7Y9IW78"/>
<dbReference type="SMART" id="SM00448">
    <property type="entry name" value="REC"/>
    <property type="match status" value="1"/>
</dbReference>
<comment type="caution">
    <text evidence="9">The sequence shown here is derived from an EMBL/GenBank/DDBJ whole genome shotgun (WGS) entry which is preliminary data.</text>
</comment>
<sequence>MTRSLVFLIDDDEDVRDALALLLKTMGLDVEAYADAASFLARPSPERFGCVVTDVRMAGMSGLHLLERLQADASGLPVVVITGHGDVAACRRALRGGAVDFLTKPIDEHALLEAIDAGLARGQGDLGRNRERDDAARALSVLSQREREIIGLIAQGLATKEIARALDLSPRTVEKHRAGIATKLGTTSVADMVRLVLATA</sequence>
<keyword evidence="1 6" id="KW-0597">Phosphoprotein</keyword>
<reference evidence="9 10" key="1">
    <citation type="submission" date="2020-07" db="EMBL/GenBank/DDBJ databases">
        <title>Genomic Encyclopedia of Type Strains, Phase IV (KMG-V): Genome sequencing to study the core and pangenomes of soil and plant-associated prokaryotes.</title>
        <authorList>
            <person name="Whitman W."/>
        </authorList>
    </citation>
    <scope>NUCLEOTIDE SEQUENCE [LARGE SCALE GENOMIC DNA]</scope>
    <source>
        <strain evidence="9 10">SAS40</strain>
    </source>
</reference>
<evidence type="ECO:0000256" key="5">
    <source>
        <dbReference type="ARBA" id="ARBA00023163"/>
    </source>
</evidence>
<feature type="modified residue" description="4-aspartylphosphate" evidence="6">
    <location>
        <position position="54"/>
    </location>
</feature>
<dbReference type="InterPro" id="IPR036388">
    <property type="entry name" value="WH-like_DNA-bd_sf"/>
</dbReference>
<evidence type="ECO:0000313" key="10">
    <source>
        <dbReference type="Proteomes" id="UP000542125"/>
    </source>
</evidence>
<dbReference type="InterPro" id="IPR016032">
    <property type="entry name" value="Sig_transdc_resp-reg_C-effctor"/>
</dbReference>
<dbReference type="PROSITE" id="PS50110">
    <property type="entry name" value="RESPONSE_REGULATORY"/>
    <property type="match status" value="1"/>
</dbReference>